<keyword evidence="2" id="KW-1003">Cell membrane</keyword>
<comment type="subcellular location">
    <subcellularLocation>
        <location evidence="1">Cell membrane</location>
        <topology evidence="1">Multi-pass membrane protein</topology>
    </subcellularLocation>
</comment>
<dbReference type="PANTHER" id="PTHR30213:SF0">
    <property type="entry name" value="UPF0761 MEMBRANE PROTEIN YIHY"/>
    <property type="match status" value="1"/>
</dbReference>
<evidence type="ECO:0000256" key="2">
    <source>
        <dbReference type="ARBA" id="ARBA00022475"/>
    </source>
</evidence>
<dbReference type="Proteomes" id="UP000652231">
    <property type="component" value="Unassembled WGS sequence"/>
</dbReference>
<dbReference type="EMBL" id="BMGK01000008">
    <property type="protein sequence ID" value="GGD97411.1"/>
    <property type="molecule type" value="Genomic_DNA"/>
</dbReference>
<keyword evidence="8" id="KW-1185">Reference proteome</keyword>
<sequence length="313" mass="35984">MSEEIEEKLLKIPLLRNLVLIGKRIKFPVFKGLSLYDLIETYIVGIAKGAFSARAGAIAFSFFMALFPFILFVLNLIPYVRIQNFQEEFLRLIDELLPPQTAEFFQPILLDIAANPRGSLLSFTLLLSIFLMANGVNAIFSGFEYSFYVDKNRSVIRQYVIALVVSVFLAFVLFVSVILLLLGQYVIHFLSDEGLMLDVVLWVSVLRYVSFFVLIYVIIATLYYFGTKESRKYRFFSVGAILTTLLFLVTTYLFGVYIENFSSYNELYGSIGAILIMMLYIWINSNLLLLGFELNVTIYKLKGRKRKHSTFEE</sequence>
<dbReference type="RefSeq" id="WP_188442322.1">
    <property type="nucleotide sequence ID" value="NZ_BMGK01000008.1"/>
</dbReference>
<organism evidence="7 8">
    <name type="scientific">Planktosalinus lacus</name>
    <dbReference type="NCBI Taxonomy" id="1526573"/>
    <lineage>
        <taxon>Bacteria</taxon>
        <taxon>Pseudomonadati</taxon>
        <taxon>Bacteroidota</taxon>
        <taxon>Flavobacteriia</taxon>
        <taxon>Flavobacteriales</taxon>
        <taxon>Flavobacteriaceae</taxon>
        <taxon>Planktosalinus</taxon>
    </lineage>
</organism>
<reference evidence="7" key="1">
    <citation type="journal article" date="2014" name="Int. J. Syst. Evol. Microbiol.">
        <title>Complete genome sequence of Corynebacterium casei LMG S-19264T (=DSM 44701T), isolated from a smear-ripened cheese.</title>
        <authorList>
            <consortium name="US DOE Joint Genome Institute (JGI-PGF)"/>
            <person name="Walter F."/>
            <person name="Albersmeier A."/>
            <person name="Kalinowski J."/>
            <person name="Ruckert C."/>
        </authorList>
    </citation>
    <scope>NUCLEOTIDE SEQUENCE</scope>
    <source>
        <strain evidence="7">CGMCC 1.12924</strain>
    </source>
</reference>
<evidence type="ECO:0000256" key="1">
    <source>
        <dbReference type="ARBA" id="ARBA00004651"/>
    </source>
</evidence>
<name>A0A8J2VBK9_9FLAO</name>
<dbReference type="NCBIfam" id="TIGR00765">
    <property type="entry name" value="yihY_not_rbn"/>
    <property type="match status" value="1"/>
</dbReference>
<dbReference type="Pfam" id="PF03631">
    <property type="entry name" value="Virul_fac_BrkB"/>
    <property type="match status" value="1"/>
</dbReference>
<accession>A0A8J2VBK9</accession>
<dbReference type="GO" id="GO:0005886">
    <property type="term" value="C:plasma membrane"/>
    <property type="evidence" value="ECO:0007669"/>
    <property type="project" value="UniProtKB-SubCell"/>
</dbReference>
<feature type="transmembrane region" description="Helical" evidence="6">
    <location>
        <begin position="270"/>
        <end position="296"/>
    </location>
</feature>
<feature type="transmembrane region" description="Helical" evidence="6">
    <location>
        <begin position="57"/>
        <end position="80"/>
    </location>
</feature>
<evidence type="ECO:0000313" key="8">
    <source>
        <dbReference type="Proteomes" id="UP000652231"/>
    </source>
</evidence>
<keyword evidence="4 6" id="KW-1133">Transmembrane helix</keyword>
<feature type="transmembrane region" description="Helical" evidence="6">
    <location>
        <begin position="199"/>
        <end position="223"/>
    </location>
</feature>
<evidence type="ECO:0000313" key="7">
    <source>
        <dbReference type="EMBL" id="GGD97411.1"/>
    </source>
</evidence>
<gene>
    <name evidence="7" type="primary">yfkH</name>
    <name evidence="7" type="ORF">GCM10011312_21220</name>
</gene>
<keyword evidence="3 6" id="KW-0812">Transmembrane</keyword>
<evidence type="ECO:0000256" key="6">
    <source>
        <dbReference type="SAM" id="Phobius"/>
    </source>
</evidence>
<evidence type="ECO:0000256" key="4">
    <source>
        <dbReference type="ARBA" id="ARBA00022989"/>
    </source>
</evidence>
<protein>
    <submittedName>
        <fullName evidence="7">Uncharacterized protein</fullName>
    </submittedName>
</protein>
<reference evidence="7" key="2">
    <citation type="submission" date="2020-09" db="EMBL/GenBank/DDBJ databases">
        <authorList>
            <person name="Sun Q."/>
            <person name="Zhou Y."/>
        </authorList>
    </citation>
    <scope>NUCLEOTIDE SEQUENCE</scope>
    <source>
        <strain evidence="7">CGMCC 1.12924</strain>
    </source>
</reference>
<evidence type="ECO:0000256" key="5">
    <source>
        <dbReference type="ARBA" id="ARBA00023136"/>
    </source>
</evidence>
<comment type="caution">
    <text evidence="7">The sequence shown here is derived from an EMBL/GenBank/DDBJ whole genome shotgun (WGS) entry which is preliminary data.</text>
</comment>
<evidence type="ECO:0000256" key="3">
    <source>
        <dbReference type="ARBA" id="ARBA00022692"/>
    </source>
</evidence>
<dbReference type="PANTHER" id="PTHR30213">
    <property type="entry name" value="INNER MEMBRANE PROTEIN YHJD"/>
    <property type="match status" value="1"/>
</dbReference>
<proteinExistence type="predicted"/>
<feature type="transmembrane region" description="Helical" evidence="6">
    <location>
        <begin position="160"/>
        <end position="187"/>
    </location>
</feature>
<feature type="transmembrane region" description="Helical" evidence="6">
    <location>
        <begin position="235"/>
        <end position="258"/>
    </location>
</feature>
<keyword evidence="5 6" id="KW-0472">Membrane</keyword>
<dbReference type="AlphaFoldDB" id="A0A8J2VBK9"/>
<dbReference type="PIRSF" id="PIRSF035875">
    <property type="entry name" value="RNase_BN"/>
    <property type="match status" value="1"/>
</dbReference>
<dbReference type="InterPro" id="IPR017039">
    <property type="entry name" value="Virul_fac_BrkB"/>
</dbReference>
<feature type="transmembrane region" description="Helical" evidence="6">
    <location>
        <begin position="120"/>
        <end position="140"/>
    </location>
</feature>